<reference evidence="1" key="1">
    <citation type="submission" date="2018-11" db="EMBL/GenBank/DDBJ databases">
        <authorList>
            <consortium name="Pathogen Informatics"/>
        </authorList>
    </citation>
    <scope>NUCLEOTIDE SEQUENCE</scope>
</reference>
<proteinExistence type="predicted"/>
<evidence type="ECO:0000313" key="1">
    <source>
        <dbReference type="EMBL" id="VEL39507.1"/>
    </source>
</evidence>
<gene>
    <name evidence="1" type="ORF">PXEA_LOCUS32947</name>
</gene>
<accession>A0A3S5AWI8</accession>
<name>A0A3S5AWI8_9PLAT</name>
<dbReference type="AlphaFoldDB" id="A0A3S5AWI8"/>
<evidence type="ECO:0000313" key="2">
    <source>
        <dbReference type="Proteomes" id="UP000784294"/>
    </source>
</evidence>
<organism evidence="1 2">
    <name type="scientific">Protopolystoma xenopodis</name>
    <dbReference type="NCBI Taxonomy" id="117903"/>
    <lineage>
        <taxon>Eukaryota</taxon>
        <taxon>Metazoa</taxon>
        <taxon>Spiralia</taxon>
        <taxon>Lophotrochozoa</taxon>
        <taxon>Platyhelminthes</taxon>
        <taxon>Monogenea</taxon>
        <taxon>Polyopisthocotylea</taxon>
        <taxon>Polystomatidea</taxon>
        <taxon>Polystomatidae</taxon>
        <taxon>Protopolystoma</taxon>
    </lineage>
</organism>
<sequence>MTPRRQRLRLFTRRRVGWSAGRLVDRSEANRRQLAIPTTDCHVCMCTLADKSIHVVLLPGRGEGGRCGLLRKYEQSVGQQTRFEKM</sequence>
<comment type="caution">
    <text evidence="1">The sequence shown here is derived from an EMBL/GenBank/DDBJ whole genome shotgun (WGS) entry which is preliminary data.</text>
</comment>
<keyword evidence="2" id="KW-1185">Reference proteome</keyword>
<dbReference type="Proteomes" id="UP000784294">
    <property type="component" value="Unassembled WGS sequence"/>
</dbReference>
<protein>
    <submittedName>
        <fullName evidence="1">Uncharacterized protein</fullName>
    </submittedName>
</protein>
<dbReference type="EMBL" id="CAAALY010261471">
    <property type="protein sequence ID" value="VEL39507.1"/>
    <property type="molecule type" value="Genomic_DNA"/>
</dbReference>